<reference evidence="2 3" key="1">
    <citation type="submission" date="2018-07" db="EMBL/GenBank/DDBJ databases">
        <title>Dyella tabacisoli L4-6T, whole genome shotgun sequence.</title>
        <authorList>
            <person name="Zhou X.-K."/>
            <person name="Li W.-J."/>
            <person name="Duan Y.-Q."/>
        </authorList>
    </citation>
    <scope>NUCLEOTIDE SEQUENCE [LARGE SCALE GENOMIC DNA]</scope>
    <source>
        <strain evidence="2 3">L4-6</strain>
    </source>
</reference>
<dbReference type="OrthoDB" id="5689080at2"/>
<feature type="chain" id="PRO_5017041922" evidence="1">
    <location>
        <begin position="33"/>
        <end position="266"/>
    </location>
</feature>
<organism evidence="2 3">
    <name type="scientific">Dyella tabacisoli</name>
    <dbReference type="NCBI Taxonomy" id="2282381"/>
    <lineage>
        <taxon>Bacteria</taxon>
        <taxon>Pseudomonadati</taxon>
        <taxon>Pseudomonadota</taxon>
        <taxon>Gammaproteobacteria</taxon>
        <taxon>Lysobacterales</taxon>
        <taxon>Rhodanobacteraceae</taxon>
        <taxon>Dyella</taxon>
    </lineage>
</organism>
<sequence length="266" mass="28372">MHGTKHGMARSLGFAAAGLLLAIGLNSASASAAENIHQLAGAPSRFSSVEGRDYRLVAAHPKDASGQVLTDIPAWRIDVRDSEGEWEENSDAKLPAWQPSIPAALRPHITLMHANAVGWIIVPRGWRVQRAVVGDDGNAIFNFIAPAGAATGWLTLEEIPACMGCMYSAADGILPDAHKLHDALMETSTPKPTLSPKPDSLSYPNRCTARLAYRPAQSPAVQAVLMLDQRSDPNFSAIYAALPGDQVALTNFILATHRTAHTDCAL</sequence>
<protein>
    <submittedName>
        <fullName evidence="2">DUF4850 domain-containing protein</fullName>
    </submittedName>
</protein>
<dbReference type="EMBL" id="QQAH01000006">
    <property type="protein sequence ID" value="RDD82261.1"/>
    <property type="molecule type" value="Genomic_DNA"/>
</dbReference>
<dbReference type="AlphaFoldDB" id="A0A369UNZ8"/>
<evidence type="ECO:0000313" key="3">
    <source>
        <dbReference type="Proteomes" id="UP000253782"/>
    </source>
</evidence>
<gene>
    <name evidence="2" type="ORF">DVJ77_07505</name>
</gene>
<comment type="caution">
    <text evidence="2">The sequence shown here is derived from an EMBL/GenBank/DDBJ whole genome shotgun (WGS) entry which is preliminary data.</text>
</comment>
<dbReference type="RefSeq" id="WP_114844881.1">
    <property type="nucleotide sequence ID" value="NZ_JBHSPE010000008.1"/>
</dbReference>
<name>A0A369UNZ8_9GAMM</name>
<accession>A0A369UNZ8</accession>
<evidence type="ECO:0000313" key="2">
    <source>
        <dbReference type="EMBL" id="RDD82261.1"/>
    </source>
</evidence>
<dbReference type="Pfam" id="PF16142">
    <property type="entry name" value="DUF4850"/>
    <property type="match status" value="1"/>
</dbReference>
<keyword evidence="3" id="KW-1185">Reference proteome</keyword>
<dbReference type="Proteomes" id="UP000253782">
    <property type="component" value="Unassembled WGS sequence"/>
</dbReference>
<keyword evidence="1" id="KW-0732">Signal</keyword>
<evidence type="ECO:0000256" key="1">
    <source>
        <dbReference type="SAM" id="SignalP"/>
    </source>
</evidence>
<proteinExistence type="predicted"/>
<dbReference type="InterPro" id="IPR032322">
    <property type="entry name" value="DUF4850"/>
</dbReference>
<feature type="signal peptide" evidence="1">
    <location>
        <begin position="1"/>
        <end position="32"/>
    </location>
</feature>